<sequence length="374" mass="42520">MKLLDSAHSQILDDFTSQLQSSLQDIVNKVKIESNFCISHPDYKPLKLPDQMVERLHQLPSDMQHKHLTQQLSNFLYGIYYNASLRSVLSSDTDSTSYLLLDQEPENKTFLGVDLEFYEQLHNNNSGTGYFDPDWFVVRQESDGQLAVLKQELTLHIERSRHLQLAEQSAAVGEKVAIKMPQNFVQNGFYMAVGNAGPDDHRDPDGHSGTVRVYFNLTTEGAVAVMANLTRRMNDLFIPFTFKALYNPEDYGRYDSAVLYFQKSNYLTVLPTLEAIYIEERAHFKIEVPLFTKQLAPGIGLAEEPDQKFSTQESFGTNRCQIVANGLLDAWLSGDESSEGRINKILQHFSLLGIDWQRAYLNASSEDIYTPLEV</sequence>
<evidence type="ECO:0000313" key="2">
    <source>
        <dbReference type="Proteomes" id="UP001165986"/>
    </source>
</evidence>
<dbReference type="InterPro" id="IPR040871">
    <property type="entry name" value="HopA1"/>
</dbReference>
<evidence type="ECO:0000313" key="1">
    <source>
        <dbReference type="EMBL" id="MBD6615681.1"/>
    </source>
</evidence>
<accession>A0AA40SUU8</accession>
<dbReference type="Pfam" id="PF17914">
    <property type="entry name" value="HopA1"/>
    <property type="match status" value="1"/>
</dbReference>
<name>A0AA40SUU8_9NOST</name>
<dbReference type="EMBL" id="VJXY01000006">
    <property type="protein sequence ID" value="MBD6615681.1"/>
    <property type="molecule type" value="Genomic_DNA"/>
</dbReference>
<comment type="caution">
    <text evidence="1">The sequence shown here is derived from an EMBL/GenBank/DDBJ whole genome shotgun (WGS) entry which is preliminary data.</text>
</comment>
<dbReference type="Proteomes" id="UP001165986">
    <property type="component" value="Unassembled WGS sequence"/>
</dbReference>
<proteinExistence type="predicted"/>
<organism evidence="1 2">
    <name type="scientific">Komarekiella delphini-convector SJRDD-AB1</name>
    <dbReference type="NCBI Taxonomy" id="2593771"/>
    <lineage>
        <taxon>Bacteria</taxon>
        <taxon>Bacillati</taxon>
        <taxon>Cyanobacteriota</taxon>
        <taxon>Cyanophyceae</taxon>
        <taxon>Nostocales</taxon>
        <taxon>Nostocaceae</taxon>
        <taxon>Komarekiella</taxon>
        <taxon>Komarekiella delphini-convector</taxon>
    </lineage>
</organism>
<keyword evidence="2" id="KW-1185">Reference proteome</keyword>
<reference evidence="1" key="1">
    <citation type="submission" date="2019-07" db="EMBL/GenBank/DDBJ databases">
        <title>Toxilogical consequences of a new and cryptic species of cyanobacteria (Komarekiella delphini-convector) recovered from the epidermis of a bottlenose dolphin and 1500 ft. in the air.</title>
        <authorList>
            <person name="Brown A.O."/>
            <person name="Dvorak P."/>
            <person name="Villanueva C.D."/>
            <person name="Foss A.J."/>
            <person name="Garvey A.D."/>
            <person name="Gibson Q.A."/>
            <person name="Johansen J.R."/>
            <person name="Casamatta D.A."/>
        </authorList>
    </citation>
    <scope>NUCLEOTIDE SEQUENCE</scope>
    <source>
        <strain evidence="1">SJRDD-AB1</strain>
    </source>
</reference>
<protein>
    <submittedName>
        <fullName evidence="1">Uncharacterized protein</fullName>
    </submittedName>
</protein>
<gene>
    <name evidence="1" type="ORF">FNW02_07495</name>
</gene>
<dbReference type="RefSeq" id="WP_191757093.1">
    <property type="nucleotide sequence ID" value="NZ_VJXY01000006.1"/>
</dbReference>
<dbReference type="AlphaFoldDB" id="A0AA40SUU8"/>